<protein>
    <submittedName>
        <fullName evidence="1">Uncharacterized protein</fullName>
    </submittedName>
</protein>
<dbReference type="Proteomes" id="UP001501084">
    <property type="component" value="Unassembled WGS sequence"/>
</dbReference>
<comment type="caution">
    <text evidence="1">The sequence shown here is derived from an EMBL/GenBank/DDBJ whole genome shotgun (WGS) entry which is preliminary data.</text>
</comment>
<organism evidence="1 2">
    <name type="scientific">Leucobacter alluvii</name>
    <dbReference type="NCBI Taxonomy" id="340321"/>
    <lineage>
        <taxon>Bacteria</taxon>
        <taxon>Bacillati</taxon>
        <taxon>Actinomycetota</taxon>
        <taxon>Actinomycetes</taxon>
        <taxon>Micrococcales</taxon>
        <taxon>Microbacteriaceae</taxon>
        <taxon>Leucobacter</taxon>
    </lineage>
</organism>
<reference evidence="2" key="1">
    <citation type="journal article" date="2019" name="Int. J. Syst. Evol. Microbiol.">
        <title>The Global Catalogue of Microorganisms (GCM) 10K type strain sequencing project: providing services to taxonomists for standard genome sequencing and annotation.</title>
        <authorList>
            <consortium name="The Broad Institute Genomics Platform"/>
            <consortium name="The Broad Institute Genome Sequencing Center for Infectious Disease"/>
            <person name="Wu L."/>
            <person name="Ma J."/>
        </authorList>
    </citation>
    <scope>NUCLEOTIDE SEQUENCE [LARGE SCALE GENOMIC DNA]</scope>
    <source>
        <strain evidence="2">JCM 14919</strain>
    </source>
</reference>
<evidence type="ECO:0000313" key="1">
    <source>
        <dbReference type="EMBL" id="GAA2187114.1"/>
    </source>
</evidence>
<keyword evidence="2" id="KW-1185">Reference proteome</keyword>
<gene>
    <name evidence="1" type="ORF">GCM10009786_10620</name>
</gene>
<dbReference type="EMBL" id="BAAAOP010000005">
    <property type="protein sequence ID" value="GAA2187114.1"/>
    <property type="molecule type" value="Genomic_DNA"/>
</dbReference>
<proteinExistence type="predicted"/>
<name>A0ABP5N0N3_9MICO</name>
<accession>A0ABP5N0N3</accession>
<evidence type="ECO:0000313" key="2">
    <source>
        <dbReference type="Proteomes" id="UP001501084"/>
    </source>
</evidence>
<sequence length="79" mass="8003">MTRTIRVIIDSPLAEFATASASLRCCGARGSTRSAGAFHVAQTSAAASDRERRSAAGRGAGLGITTTASIPKIATPAKK</sequence>